<accession>A0A918PSL5</accession>
<proteinExistence type="predicted"/>
<feature type="signal peptide" evidence="1">
    <location>
        <begin position="1"/>
        <end position="25"/>
    </location>
</feature>
<dbReference type="InterPro" id="IPR032789">
    <property type="entry name" value="T2SS-T3SS_pil_N"/>
</dbReference>
<dbReference type="Pfam" id="PF13629">
    <property type="entry name" value="T2SS-T3SS_pil_N"/>
    <property type="match status" value="1"/>
</dbReference>
<evidence type="ECO:0000256" key="1">
    <source>
        <dbReference type="SAM" id="SignalP"/>
    </source>
</evidence>
<feature type="chain" id="PRO_5036769411" description="Pilus formation protein N-terminal domain-containing protein" evidence="1">
    <location>
        <begin position="26"/>
        <end position="141"/>
    </location>
</feature>
<sequence length="141" mass="14496">MTRKLKAALSVFGVCALMAAAPVQAAQKLQIEKNHATRIALSAPAGNVIVGNPDIADVTVVDTRTIFIVGRSFGRSGVTITDKYGRVIFDGDVVVAQASNAKGVVTVYKGLKSSSVVCAATCQTQEDASGVVTSTEVASVP</sequence>
<evidence type="ECO:0000259" key="2">
    <source>
        <dbReference type="Pfam" id="PF13629"/>
    </source>
</evidence>
<keyword evidence="4" id="KW-1185">Reference proteome</keyword>
<comment type="caution">
    <text evidence="3">The sequence shown here is derived from an EMBL/GenBank/DDBJ whole genome shotgun (WGS) entry which is preliminary data.</text>
</comment>
<evidence type="ECO:0000313" key="4">
    <source>
        <dbReference type="Proteomes" id="UP000662572"/>
    </source>
</evidence>
<dbReference type="Proteomes" id="UP000662572">
    <property type="component" value="Unassembled WGS sequence"/>
</dbReference>
<reference evidence="3" key="1">
    <citation type="journal article" date="2014" name="Int. J. Syst. Evol. Microbiol.">
        <title>Complete genome sequence of Corynebacterium casei LMG S-19264T (=DSM 44701T), isolated from a smear-ripened cheese.</title>
        <authorList>
            <consortium name="US DOE Joint Genome Institute (JGI-PGF)"/>
            <person name="Walter F."/>
            <person name="Albersmeier A."/>
            <person name="Kalinowski J."/>
            <person name="Ruckert C."/>
        </authorList>
    </citation>
    <scope>NUCLEOTIDE SEQUENCE</scope>
    <source>
        <strain evidence="3">KCTC 32296</strain>
    </source>
</reference>
<dbReference type="EMBL" id="BMZB01000001">
    <property type="protein sequence ID" value="GGZ20616.1"/>
    <property type="molecule type" value="Genomic_DNA"/>
</dbReference>
<organism evidence="3 4">
    <name type="scientific">Asticcacaulis endophyticus</name>
    <dbReference type="NCBI Taxonomy" id="1395890"/>
    <lineage>
        <taxon>Bacteria</taxon>
        <taxon>Pseudomonadati</taxon>
        <taxon>Pseudomonadota</taxon>
        <taxon>Alphaproteobacteria</taxon>
        <taxon>Caulobacterales</taxon>
        <taxon>Caulobacteraceae</taxon>
        <taxon>Asticcacaulis</taxon>
    </lineage>
</organism>
<dbReference type="AlphaFoldDB" id="A0A918PSL5"/>
<gene>
    <name evidence="3" type="ORF">GCM10011273_01510</name>
</gene>
<protein>
    <recommendedName>
        <fullName evidence="2">Pilus formation protein N-terminal domain-containing protein</fullName>
    </recommendedName>
</protein>
<dbReference type="RefSeq" id="WP_189484470.1">
    <property type="nucleotide sequence ID" value="NZ_BMZB01000001.1"/>
</dbReference>
<feature type="domain" description="Pilus formation protein N-terminal" evidence="2">
    <location>
        <begin position="26"/>
        <end position="96"/>
    </location>
</feature>
<keyword evidence="1" id="KW-0732">Signal</keyword>
<evidence type="ECO:0000313" key="3">
    <source>
        <dbReference type="EMBL" id="GGZ20616.1"/>
    </source>
</evidence>
<reference evidence="3" key="2">
    <citation type="submission" date="2020-09" db="EMBL/GenBank/DDBJ databases">
        <authorList>
            <person name="Sun Q."/>
            <person name="Kim S."/>
        </authorList>
    </citation>
    <scope>NUCLEOTIDE SEQUENCE</scope>
    <source>
        <strain evidence="3">KCTC 32296</strain>
    </source>
</reference>
<name>A0A918PSL5_9CAUL</name>